<dbReference type="OrthoDB" id="5379943at2759"/>
<dbReference type="Pfam" id="PF01179">
    <property type="entry name" value="Cu_amine_oxid"/>
    <property type="match status" value="1"/>
</dbReference>
<evidence type="ECO:0000313" key="4">
    <source>
        <dbReference type="Proteomes" id="UP000224567"/>
    </source>
</evidence>
<dbReference type="PANTHER" id="PTHR10638:SF77">
    <property type="entry name" value="AMINE OXIDASE"/>
    <property type="match status" value="1"/>
</dbReference>
<dbReference type="SUPFAM" id="SSF49998">
    <property type="entry name" value="Amine oxidase catalytic domain"/>
    <property type="match status" value="1"/>
</dbReference>
<comment type="PTM">
    <text evidence="1">Topaquinone (TPQ) is generated by copper-dependent autoxidation of a specific tyrosyl residue.</text>
</comment>
<feature type="domain" description="Copper amine oxidase catalytic" evidence="2">
    <location>
        <begin position="53"/>
        <end position="230"/>
    </location>
</feature>
<keyword evidence="1" id="KW-0801">TPQ</keyword>
<dbReference type="InterPro" id="IPR015798">
    <property type="entry name" value="Cu_amine_oxidase_C"/>
</dbReference>
<dbReference type="GO" id="GO:0009308">
    <property type="term" value="P:amine metabolic process"/>
    <property type="evidence" value="ECO:0007669"/>
    <property type="project" value="UniProtKB-UniRule"/>
</dbReference>
<comment type="cofactor">
    <cofactor evidence="1">
        <name>Cu cation</name>
        <dbReference type="ChEBI" id="CHEBI:23378"/>
    </cofactor>
    <text evidence="1">Contains 1 topaquinone per subunit.</text>
</comment>
<proteinExistence type="inferred from homology"/>
<evidence type="ECO:0000259" key="2">
    <source>
        <dbReference type="Pfam" id="PF01179"/>
    </source>
</evidence>
<reference evidence="3 4" key="1">
    <citation type="journal article" date="2017" name="Genome Biol.">
        <title>New reference genome sequences of hot pepper reveal the massive evolution of plant disease-resistance genes by retroduplication.</title>
        <authorList>
            <person name="Kim S."/>
            <person name="Park J."/>
            <person name="Yeom S.I."/>
            <person name="Kim Y.M."/>
            <person name="Seo E."/>
            <person name="Kim K.T."/>
            <person name="Kim M.S."/>
            <person name="Lee J.M."/>
            <person name="Cheong K."/>
            <person name="Shin H.S."/>
            <person name="Kim S.B."/>
            <person name="Han K."/>
            <person name="Lee J."/>
            <person name="Park M."/>
            <person name="Lee H.A."/>
            <person name="Lee H.Y."/>
            <person name="Lee Y."/>
            <person name="Oh S."/>
            <person name="Lee J.H."/>
            <person name="Choi E."/>
            <person name="Choi E."/>
            <person name="Lee S.E."/>
            <person name="Jeon J."/>
            <person name="Kim H."/>
            <person name="Choi G."/>
            <person name="Song H."/>
            <person name="Lee J."/>
            <person name="Lee S.C."/>
            <person name="Kwon J.K."/>
            <person name="Lee H.Y."/>
            <person name="Koo N."/>
            <person name="Hong Y."/>
            <person name="Kim R.W."/>
            <person name="Kang W.H."/>
            <person name="Huh J.H."/>
            <person name="Kang B.C."/>
            <person name="Yang T.J."/>
            <person name="Lee Y.H."/>
            <person name="Bennetzen J.L."/>
            <person name="Choi D."/>
        </authorList>
    </citation>
    <scope>NUCLEOTIDE SEQUENCE [LARGE SCALE GENOMIC DNA]</scope>
    <source>
        <strain evidence="4">cv. PBC81</strain>
    </source>
</reference>
<dbReference type="InterPro" id="IPR036460">
    <property type="entry name" value="Cu_amine_oxidase_C_sf"/>
</dbReference>
<protein>
    <recommendedName>
        <fullName evidence="1">Amine oxidase</fullName>
        <ecNumber evidence="1">1.4.3.-</ecNumber>
    </recommendedName>
</protein>
<dbReference type="EC" id="1.4.3.-" evidence="1"/>
<dbReference type="EMBL" id="MLFT02000003">
    <property type="protein sequence ID" value="PHT52445.1"/>
    <property type="molecule type" value="Genomic_DNA"/>
</dbReference>
<keyword evidence="1" id="KW-0479">Metal-binding</keyword>
<keyword evidence="1" id="KW-0560">Oxidoreductase</keyword>
<dbReference type="GO" id="GO:0005507">
    <property type="term" value="F:copper ion binding"/>
    <property type="evidence" value="ECO:0007669"/>
    <property type="project" value="InterPro"/>
</dbReference>
<dbReference type="Gene3D" id="2.70.98.20">
    <property type="entry name" value="Copper amine oxidase, catalytic domain"/>
    <property type="match status" value="2"/>
</dbReference>
<sequence length="232" mass="26710">MKSNGLIRNFRTLLDVGQFGFGRFSSTLVQSLNCPNNEVYMDGYMTDSDGQASLIGIIQMNAVKYTNNDQINQDVYGTLMAENTIGVNYDHFFTYRIDIDVDGCNNSFLKAKLKTQRVKDKKISPRKSYWSVVKETMKIESEERTQPGIELAELWFVNEEKKTKVRNDVGYKLIPGRPSISLLSDDDYSQIRAAYTKYQLWVTPYNISERWAAGFYTDRSYGDDDLLVWSGR</sequence>
<accession>A0A2G2X4M1</accession>
<comment type="similarity">
    <text evidence="1">Belongs to the copper/topaquinone oxidase family.</text>
</comment>
<dbReference type="GO" id="GO:0048038">
    <property type="term" value="F:quinone binding"/>
    <property type="evidence" value="ECO:0007669"/>
    <property type="project" value="InterPro"/>
</dbReference>
<gene>
    <name evidence="3" type="ORF">CQW23_06907</name>
</gene>
<evidence type="ECO:0000256" key="1">
    <source>
        <dbReference type="RuleBase" id="RU000672"/>
    </source>
</evidence>
<dbReference type="STRING" id="33114.A0A2G2X4M1"/>
<keyword evidence="1" id="KW-0186">Copper</keyword>
<keyword evidence="4" id="KW-1185">Reference proteome</keyword>
<dbReference type="Proteomes" id="UP000224567">
    <property type="component" value="Unassembled WGS sequence"/>
</dbReference>
<name>A0A2G2X4M1_CAPBA</name>
<dbReference type="InterPro" id="IPR000269">
    <property type="entry name" value="Cu_amine_oxidase"/>
</dbReference>
<dbReference type="AlphaFoldDB" id="A0A2G2X4M1"/>
<dbReference type="GO" id="GO:0008131">
    <property type="term" value="F:primary methylamine oxidase activity"/>
    <property type="evidence" value="ECO:0007669"/>
    <property type="project" value="InterPro"/>
</dbReference>
<organism evidence="3 4">
    <name type="scientific">Capsicum baccatum</name>
    <name type="common">Peruvian pepper</name>
    <dbReference type="NCBI Taxonomy" id="33114"/>
    <lineage>
        <taxon>Eukaryota</taxon>
        <taxon>Viridiplantae</taxon>
        <taxon>Streptophyta</taxon>
        <taxon>Embryophyta</taxon>
        <taxon>Tracheophyta</taxon>
        <taxon>Spermatophyta</taxon>
        <taxon>Magnoliopsida</taxon>
        <taxon>eudicotyledons</taxon>
        <taxon>Gunneridae</taxon>
        <taxon>Pentapetalae</taxon>
        <taxon>asterids</taxon>
        <taxon>lamiids</taxon>
        <taxon>Solanales</taxon>
        <taxon>Solanaceae</taxon>
        <taxon>Solanoideae</taxon>
        <taxon>Capsiceae</taxon>
        <taxon>Capsicum</taxon>
    </lineage>
</organism>
<dbReference type="PANTHER" id="PTHR10638">
    <property type="entry name" value="COPPER AMINE OXIDASE"/>
    <property type="match status" value="1"/>
</dbReference>
<evidence type="ECO:0000313" key="3">
    <source>
        <dbReference type="EMBL" id="PHT52445.1"/>
    </source>
</evidence>
<reference evidence="4" key="2">
    <citation type="journal article" date="2017" name="J. Anim. Genet.">
        <title>Multiple reference genome sequences of hot pepper reveal the massive evolution of plant disease resistance genes by retroduplication.</title>
        <authorList>
            <person name="Kim S."/>
            <person name="Park J."/>
            <person name="Yeom S.-I."/>
            <person name="Kim Y.-M."/>
            <person name="Seo E."/>
            <person name="Kim K.-T."/>
            <person name="Kim M.-S."/>
            <person name="Lee J.M."/>
            <person name="Cheong K."/>
            <person name="Shin H.-S."/>
            <person name="Kim S.-B."/>
            <person name="Han K."/>
            <person name="Lee J."/>
            <person name="Park M."/>
            <person name="Lee H.-A."/>
            <person name="Lee H.-Y."/>
            <person name="Lee Y."/>
            <person name="Oh S."/>
            <person name="Lee J.H."/>
            <person name="Choi E."/>
            <person name="Choi E."/>
            <person name="Lee S.E."/>
            <person name="Jeon J."/>
            <person name="Kim H."/>
            <person name="Choi G."/>
            <person name="Song H."/>
            <person name="Lee J."/>
            <person name="Lee S.-C."/>
            <person name="Kwon J.-K."/>
            <person name="Lee H.-Y."/>
            <person name="Koo N."/>
            <person name="Hong Y."/>
            <person name="Kim R.W."/>
            <person name="Kang W.-H."/>
            <person name="Huh J.H."/>
            <person name="Kang B.-C."/>
            <person name="Yang T.-J."/>
            <person name="Lee Y.-H."/>
            <person name="Bennetzen J.L."/>
            <person name="Choi D."/>
        </authorList>
    </citation>
    <scope>NUCLEOTIDE SEQUENCE [LARGE SCALE GENOMIC DNA]</scope>
    <source>
        <strain evidence="4">cv. PBC81</strain>
    </source>
</reference>
<comment type="caution">
    <text evidence="3">The sequence shown here is derived from an EMBL/GenBank/DDBJ whole genome shotgun (WGS) entry which is preliminary data.</text>
</comment>